<dbReference type="AlphaFoldDB" id="A0A210QB54"/>
<dbReference type="GO" id="GO:0009308">
    <property type="term" value="P:amine metabolic process"/>
    <property type="evidence" value="ECO:0007669"/>
    <property type="project" value="InterPro"/>
</dbReference>
<dbReference type="GO" id="GO:0005507">
    <property type="term" value="F:copper ion binding"/>
    <property type="evidence" value="ECO:0007669"/>
    <property type="project" value="InterPro"/>
</dbReference>
<accession>A0A210QB54</accession>
<dbReference type="InterPro" id="IPR015798">
    <property type="entry name" value="Cu_amine_oxidase_C"/>
</dbReference>
<reference evidence="2 3" key="1">
    <citation type="journal article" date="2017" name="Nat. Ecol. Evol.">
        <title>Scallop genome provides insights into evolution of bilaterian karyotype and development.</title>
        <authorList>
            <person name="Wang S."/>
            <person name="Zhang J."/>
            <person name="Jiao W."/>
            <person name="Li J."/>
            <person name="Xun X."/>
            <person name="Sun Y."/>
            <person name="Guo X."/>
            <person name="Huan P."/>
            <person name="Dong B."/>
            <person name="Zhang L."/>
            <person name="Hu X."/>
            <person name="Sun X."/>
            <person name="Wang J."/>
            <person name="Zhao C."/>
            <person name="Wang Y."/>
            <person name="Wang D."/>
            <person name="Huang X."/>
            <person name="Wang R."/>
            <person name="Lv J."/>
            <person name="Li Y."/>
            <person name="Zhang Z."/>
            <person name="Liu B."/>
            <person name="Lu W."/>
            <person name="Hui Y."/>
            <person name="Liang J."/>
            <person name="Zhou Z."/>
            <person name="Hou R."/>
            <person name="Li X."/>
            <person name="Liu Y."/>
            <person name="Li H."/>
            <person name="Ning X."/>
            <person name="Lin Y."/>
            <person name="Zhao L."/>
            <person name="Xing Q."/>
            <person name="Dou J."/>
            <person name="Li Y."/>
            <person name="Mao J."/>
            <person name="Guo H."/>
            <person name="Dou H."/>
            <person name="Li T."/>
            <person name="Mu C."/>
            <person name="Jiang W."/>
            <person name="Fu Q."/>
            <person name="Fu X."/>
            <person name="Miao Y."/>
            <person name="Liu J."/>
            <person name="Yu Q."/>
            <person name="Li R."/>
            <person name="Liao H."/>
            <person name="Li X."/>
            <person name="Kong Y."/>
            <person name="Jiang Z."/>
            <person name="Chourrout D."/>
            <person name="Li R."/>
            <person name="Bao Z."/>
        </authorList>
    </citation>
    <scope>NUCLEOTIDE SEQUENCE [LARGE SCALE GENOMIC DNA]</scope>
    <source>
        <strain evidence="2 3">PY_sf001</strain>
    </source>
</reference>
<proteinExistence type="predicted"/>
<dbReference type="InterPro" id="IPR036460">
    <property type="entry name" value="Cu_amine_oxidase_C_sf"/>
</dbReference>
<dbReference type="EMBL" id="NEDP02004357">
    <property type="protein sequence ID" value="OWF45960.1"/>
    <property type="molecule type" value="Genomic_DNA"/>
</dbReference>
<protein>
    <submittedName>
        <fullName evidence="2">Amine oxidase [copper-containing]</fullName>
    </submittedName>
</protein>
<gene>
    <name evidence="2" type="ORF">KP79_PYT15399</name>
</gene>
<comment type="caution">
    <text evidence="2">The sequence shown here is derived from an EMBL/GenBank/DDBJ whole genome shotgun (WGS) entry which is preliminary data.</text>
</comment>
<evidence type="ECO:0000313" key="3">
    <source>
        <dbReference type="Proteomes" id="UP000242188"/>
    </source>
</evidence>
<dbReference type="GO" id="GO:0048038">
    <property type="term" value="F:quinone binding"/>
    <property type="evidence" value="ECO:0007669"/>
    <property type="project" value="InterPro"/>
</dbReference>
<dbReference type="Gene3D" id="2.70.98.20">
    <property type="entry name" value="Copper amine oxidase, catalytic domain"/>
    <property type="match status" value="1"/>
</dbReference>
<dbReference type="GO" id="GO:0008131">
    <property type="term" value="F:primary methylamine oxidase activity"/>
    <property type="evidence" value="ECO:0007669"/>
    <property type="project" value="InterPro"/>
</dbReference>
<name>A0A210QB54_MIZYE</name>
<dbReference type="SUPFAM" id="SSF49998">
    <property type="entry name" value="Amine oxidase catalytic domain"/>
    <property type="match status" value="1"/>
</dbReference>
<feature type="domain" description="Copper amine oxidase catalytic" evidence="1">
    <location>
        <begin position="1"/>
        <end position="38"/>
    </location>
</feature>
<sequence>MGVHHIPHTEDLPVTPSPGMDLSLYLLPYNYFTEDPAMASKSSVRIELKDKSRPQDGVRVKQYGITKGKQCLAKKNNYFEMLLNNPNVIVDTGEGSTAI</sequence>
<dbReference type="OrthoDB" id="5379943at2759"/>
<dbReference type="Pfam" id="PF01179">
    <property type="entry name" value="Cu_amine_oxid"/>
    <property type="match status" value="1"/>
</dbReference>
<evidence type="ECO:0000313" key="2">
    <source>
        <dbReference type="EMBL" id="OWF45960.1"/>
    </source>
</evidence>
<dbReference type="Proteomes" id="UP000242188">
    <property type="component" value="Unassembled WGS sequence"/>
</dbReference>
<keyword evidence="3" id="KW-1185">Reference proteome</keyword>
<organism evidence="2 3">
    <name type="scientific">Mizuhopecten yessoensis</name>
    <name type="common">Japanese scallop</name>
    <name type="synonym">Patinopecten yessoensis</name>
    <dbReference type="NCBI Taxonomy" id="6573"/>
    <lineage>
        <taxon>Eukaryota</taxon>
        <taxon>Metazoa</taxon>
        <taxon>Spiralia</taxon>
        <taxon>Lophotrochozoa</taxon>
        <taxon>Mollusca</taxon>
        <taxon>Bivalvia</taxon>
        <taxon>Autobranchia</taxon>
        <taxon>Pteriomorphia</taxon>
        <taxon>Pectinida</taxon>
        <taxon>Pectinoidea</taxon>
        <taxon>Pectinidae</taxon>
        <taxon>Mizuhopecten</taxon>
    </lineage>
</organism>
<evidence type="ECO:0000259" key="1">
    <source>
        <dbReference type="Pfam" id="PF01179"/>
    </source>
</evidence>